<protein>
    <submittedName>
        <fullName evidence="9">MFS transporter</fullName>
    </submittedName>
</protein>
<keyword evidence="2" id="KW-0813">Transport</keyword>
<dbReference type="GO" id="GO:0022857">
    <property type="term" value="F:transmembrane transporter activity"/>
    <property type="evidence" value="ECO:0007669"/>
    <property type="project" value="InterPro"/>
</dbReference>
<dbReference type="PROSITE" id="PS50850">
    <property type="entry name" value="MFS"/>
    <property type="match status" value="1"/>
</dbReference>
<proteinExistence type="predicted"/>
<feature type="transmembrane region" description="Helical" evidence="6">
    <location>
        <begin position="292"/>
        <end position="312"/>
    </location>
</feature>
<dbReference type="SUPFAM" id="SSF103473">
    <property type="entry name" value="MFS general substrate transporter"/>
    <property type="match status" value="1"/>
</dbReference>
<feature type="transmembrane region" description="Helical" evidence="6">
    <location>
        <begin position="255"/>
        <end position="280"/>
    </location>
</feature>
<feature type="transmembrane region" description="Helical" evidence="6">
    <location>
        <begin position="321"/>
        <end position="340"/>
    </location>
</feature>
<comment type="caution">
    <text evidence="9">The sequence shown here is derived from an EMBL/GenBank/DDBJ whole genome shotgun (WGS) entry which is preliminary data.</text>
</comment>
<evidence type="ECO:0000259" key="7">
    <source>
        <dbReference type="PROSITE" id="PS50850"/>
    </source>
</evidence>
<organism evidence="9 10">
    <name type="scientific">Bacillus aquiflavi</name>
    <dbReference type="NCBI Taxonomy" id="2672567"/>
    <lineage>
        <taxon>Bacteria</taxon>
        <taxon>Bacillati</taxon>
        <taxon>Bacillota</taxon>
        <taxon>Bacilli</taxon>
        <taxon>Bacillales</taxon>
        <taxon>Bacillaceae</taxon>
        <taxon>Bacillus</taxon>
    </lineage>
</organism>
<dbReference type="EMBL" id="JACEIO010000057">
    <property type="protein sequence ID" value="MBA4538632.1"/>
    <property type="molecule type" value="Genomic_DNA"/>
</dbReference>
<sequence length="440" mass="48611">MEQQHELHTAEKVSRKKAWQLYFSLPIISWALYDFANTIFSSNINTIFFPFYLQEVIGENEVLNQIASTFVSYSNAVASIFLVIFSPLFGVLIDRTGRKKKYIVVFTLITISSTLLMGVFGAGTIPGKTFGLPTSLVLVVILFIIAKFFYHSSLVFYDSIISDLGSKQEIPLISGFGVAVGYVGTLVGLSVYPLVSNGGFHKAFIPSALLFLIFSIPFFLFVKDKPIVPKKKQSFLAGYREIFQTFKEMRLYKPIFIFMIAYFFLNDAIATTIAMMSVYAKTIVGFSTGKFILLYLVSTVSSIIGSFIFGYVTKAKGAKKGVHYVGILLLVALLIAVFAVNEGMFWIAGSMFGVALGSMWVTTRTLIVELTPENKRGQFFGLFAFSGKISAVVGPLIYGSITLIFADYGNIASRMALGSLMILTLIGLIIHSKIPETNEI</sequence>
<evidence type="ECO:0000256" key="6">
    <source>
        <dbReference type="SAM" id="Phobius"/>
    </source>
</evidence>
<evidence type="ECO:0000313" key="9">
    <source>
        <dbReference type="EMBL" id="NEY82993.1"/>
    </source>
</evidence>
<feature type="transmembrane region" description="Helical" evidence="6">
    <location>
        <begin position="204"/>
        <end position="222"/>
    </location>
</feature>
<evidence type="ECO:0000256" key="1">
    <source>
        <dbReference type="ARBA" id="ARBA00004651"/>
    </source>
</evidence>
<dbReference type="Gene3D" id="1.20.1250.20">
    <property type="entry name" value="MFS general substrate transporter like domains"/>
    <property type="match status" value="1"/>
</dbReference>
<reference evidence="8 11" key="2">
    <citation type="submission" date="2020-07" db="EMBL/GenBank/DDBJ databases">
        <authorList>
            <person name="Feng H."/>
        </authorList>
    </citation>
    <scope>NUCLEOTIDE SEQUENCE [LARGE SCALE GENOMIC DNA]</scope>
    <source>
        <strain evidence="11">s-12</strain>
        <strain evidence="8">S-12</strain>
    </source>
</reference>
<evidence type="ECO:0000313" key="8">
    <source>
        <dbReference type="EMBL" id="MBA4538632.1"/>
    </source>
</evidence>
<dbReference type="InterPro" id="IPR020846">
    <property type="entry name" value="MFS_dom"/>
</dbReference>
<evidence type="ECO:0000256" key="4">
    <source>
        <dbReference type="ARBA" id="ARBA00022989"/>
    </source>
</evidence>
<name>A0A6B3W4T1_9BACI</name>
<feature type="transmembrane region" description="Helical" evidence="6">
    <location>
        <begin position="130"/>
        <end position="150"/>
    </location>
</feature>
<dbReference type="PANTHER" id="PTHR23519:SF1">
    <property type="entry name" value="AUTOPHAGY-RELATED PROTEIN 22"/>
    <property type="match status" value="1"/>
</dbReference>
<dbReference type="Proteomes" id="UP000570010">
    <property type="component" value="Unassembled WGS sequence"/>
</dbReference>
<dbReference type="RefSeq" id="WP_163243392.1">
    <property type="nucleotide sequence ID" value="NZ_CP082780.1"/>
</dbReference>
<feature type="transmembrane region" description="Helical" evidence="6">
    <location>
        <begin position="411"/>
        <end position="430"/>
    </location>
</feature>
<evidence type="ECO:0000313" key="10">
    <source>
        <dbReference type="Proteomes" id="UP000472971"/>
    </source>
</evidence>
<feature type="transmembrane region" description="Helical" evidence="6">
    <location>
        <begin position="170"/>
        <end position="192"/>
    </location>
</feature>
<evidence type="ECO:0000313" key="11">
    <source>
        <dbReference type="Proteomes" id="UP000570010"/>
    </source>
</evidence>
<evidence type="ECO:0000256" key="3">
    <source>
        <dbReference type="ARBA" id="ARBA00022692"/>
    </source>
</evidence>
<feature type="transmembrane region" description="Helical" evidence="6">
    <location>
        <begin position="102"/>
        <end position="124"/>
    </location>
</feature>
<dbReference type="PANTHER" id="PTHR23519">
    <property type="entry name" value="AUTOPHAGY-RELATED PROTEIN 22"/>
    <property type="match status" value="1"/>
</dbReference>
<keyword evidence="4 6" id="KW-1133">Transmembrane helix</keyword>
<dbReference type="InterPro" id="IPR050495">
    <property type="entry name" value="ATG22/LtaA_families"/>
</dbReference>
<keyword evidence="10" id="KW-1185">Reference proteome</keyword>
<feature type="transmembrane region" description="Helical" evidence="6">
    <location>
        <begin position="73"/>
        <end position="93"/>
    </location>
</feature>
<feature type="transmembrane region" description="Helical" evidence="6">
    <location>
        <begin position="346"/>
        <end position="367"/>
    </location>
</feature>
<comment type="subcellular location">
    <subcellularLocation>
        <location evidence="1">Cell membrane</location>
        <topology evidence="1">Multi-pass membrane protein</topology>
    </subcellularLocation>
</comment>
<dbReference type="InterPro" id="IPR024671">
    <property type="entry name" value="Atg22-like"/>
</dbReference>
<accession>A0A6B3W4T1</accession>
<dbReference type="EMBL" id="JAAIWN010000059">
    <property type="protein sequence ID" value="NEY82993.1"/>
    <property type="molecule type" value="Genomic_DNA"/>
</dbReference>
<feature type="transmembrane region" description="Helical" evidence="6">
    <location>
        <begin position="379"/>
        <end position="405"/>
    </location>
</feature>
<reference evidence="9 10" key="1">
    <citation type="submission" date="2020-02" db="EMBL/GenBank/DDBJ databases">
        <title>Bacillus aquiflavi sp. nov., isolated from yellow water of strong flavor Chinese baijiu in Yibin region of China.</title>
        <authorList>
            <person name="Xie J."/>
        </authorList>
    </citation>
    <scope>NUCLEOTIDE SEQUENCE [LARGE SCALE GENOMIC DNA]</scope>
    <source>
        <strain evidence="9 10">3H-10</strain>
    </source>
</reference>
<evidence type="ECO:0000256" key="2">
    <source>
        <dbReference type="ARBA" id="ARBA00022448"/>
    </source>
</evidence>
<keyword evidence="5 6" id="KW-0472">Membrane</keyword>
<dbReference type="PROSITE" id="PS00217">
    <property type="entry name" value="SUGAR_TRANSPORT_2"/>
    <property type="match status" value="1"/>
</dbReference>
<feature type="transmembrane region" description="Helical" evidence="6">
    <location>
        <begin position="21"/>
        <end position="53"/>
    </location>
</feature>
<dbReference type="GO" id="GO:0005886">
    <property type="term" value="C:plasma membrane"/>
    <property type="evidence" value="ECO:0007669"/>
    <property type="project" value="UniProtKB-SubCell"/>
</dbReference>
<keyword evidence="3 6" id="KW-0812">Transmembrane</keyword>
<feature type="domain" description="Major facilitator superfamily (MFS) profile" evidence="7">
    <location>
        <begin position="210"/>
        <end position="440"/>
    </location>
</feature>
<gene>
    <name evidence="9" type="ORF">G4D64_16190</name>
    <name evidence="8" type="ORF">H1Z61_16240</name>
</gene>
<dbReference type="Pfam" id="PF11700">
    <property type="entry name" value="ATG22"/>
    <property type="match status" value="1"/>
</dbReference>
<dbReference type="AlphaFoldDB" id="A0A6B3W4T1"/>
<evidence type="ECO:0000256" key="5">
    <source>
        <dbReference type="ARBA" id="ARBA00023136"/>
    </source>
</evidence>
<dbReference type="InterPro" id="IPR036259">
    <property type="entry name" value="MFS_trans_sf"/>
</dbReference>
<dbReference type="InterPro" id="IPR005829">
    <property type="entry name" value="Sugar_transporter_CS"/>
</dbReference>
<dbReference type="Proteomes" id="UP000472971">
    <property type="component" value="Unassembled WGS sequence"/>
</dbReference>